<sequence length="75" mass="8149">MPHFSLPTSTLGTSKQGEEQQVLLVYIACSRQSTLNAVSIITAMLRSDGLALHKPDSGLVEGKECHQEPSEQLQL</sequence>
<keyword evidence="2" id="KW-1185">Reference proteome</keyword>
<proteinExistence type="predicted"/>
<organism evidence="1 2">
    <name type="scientific">Saguinus oedipus</name>
    <name type="common">Cotton-top tamarin</name>
    <name type="synonym">Oedipomidas oedipus</name>
    <dbReference type="NCBI Taxonomy" id="9490"/>
    <lineage>
        <taxon>Eukaryota</taxon>
        <taxon>Metazoa</taxon>
        <taxon>Chordata</taxon>
        <taxon>Craniata</taxon>
        <taxon>Vertebrata</taxon>
        <taxon>Euteleostomi</taxon>
        <taxon>Mammalia</taxon>
        <taxon>Eutheria</taxon>
        <taxon>Euarchontoglires</taxon>
        <taxon>Primates</taxon>
        <taxon>Haplorrhini</taxon>
        <taxon>Platyrrhini</taxon>
        <taxon>Cebidae</taxon>
        <taxon>Callitrichinae</taxon>
        <taxon>Saguinus</taxon>
    </lineage>
</organism>
<reference evidence="1 2" key="1">
    <citation type="submission" date="2023-05" db="EMBL/GenBank/DDBJ databases">
        <title>B98-5 Cell Line De Novo Hybrid Assembly: An Optical Mapping Approach.</title>
        <authorList>
            <person name="Kananen K."/>
            <person name="Auerbach J.A."/>
            <person name="Kautto E."/>
            <person name="Blachly J.S."/>
        </authorList>
    </citation>
    <scope>NUCLEOTIDE SEQUENCE [LARGE SCALE GENOMIC DNA]</scope>
    <source>
        <strain evidence="1">B95-8</strain>
        <tissue evidence="1">Cell line</tissue>
    </source>
</reference>
<evidence type="ECO:0000313" key="1">
    <source>
        <dbReference type="EMBL" id="KAK2099215.1"/>
    </source>
</evidence>
<comment type="caution">
    <text evidence="1">The sequence shown here is derived from an EMBL/GenBank/DDBJ whole genome shotgun (WGS) entry which is preliminary data.</text>
</comment>
<evidence type="ECO:0000313" key="2">
    <source>
        <dbReference type="Proteomes" id="UP001266305"/>
    </source>
</evidence>
<dbReference type="EMBL" id="JASSZA010000011">
    <property type="protein sequence ID" value="KAK2099215.1"/>
    <property type="molecule type" value="Genomic_DNA"/>
</dbReference>
<protein>
    <submittedName>
        <fullName evidence="1">Uncharacterized protein</fullName>
    </submittedName>
</protein>
<gene>
    <name evidence="1" type="ORF">P7K49_024666</name>
</gene>
<accession>A0ABQ9UQ56</accession>
<dbReference type="Proteomes" id="UP001266305">
    <property type="component" value="Unassembled WGS sequence"/>
</dbReference>
<name>A0ABQ9UQ56_SAGOE</name>